<gene>
    <name evidence="2" type="ORF">BDN71DRAFT_1510878</name>
</gene>
<feature type="region of interest" description="Disordered" evidence="1">
    <location>
        <begin position="133"/>
        <end position="158"/>
    </location>
</feature>
<accession>A0A9P5ZN69</accession>
<evidence type="ECO:0000313" key="2">
    <source>
        <dbReference type="EMBL" id="KAF9490879.1"/>
    </source>
</evidence>
<reference evidence="2" key="1">
    <citation type="submission" date="2020-11" db="EMBL/GenBank/DDBJ databases">
        <authorList>
            <consortium name="DOE Joint Genome Institute"/>
            <person name="Ahrendt S."/>
            <person name="Riley R."/>
            <person name="Andreopoulos W."/>
            <person name="Labutti K."/>
            <person name="Pangilinan J."/>
            <person name="Ruiz-Duenas F.J."/>
            <person name="Barrasa J.M."/>
            <person name="Sanchez-Garcia M."/>
            <person name="Camarero S."/>
            <person name="Miyauchi S."/>
            <person name="Serrano A."/>
            <person name="Linde D."/>
            <person name="Babiker R."/>
            <person name="Drula E."/>
            <person name="Ayuso-Fernandez I."/>
            <person name="Pacheco R."/>
            <person name="Padilla G."/>
            <person name="Ferreira P."/>
            <person name="Barriuso J."/>
            <person name="Kellner H."/>
            <person name="Castanera R."/>
            <person name="Alfaro M."/>
            <person name="Ramirez L."/>
            <person name="Pisabarro A.G."/>
            <person name="Kuo A."/>
            <person name="Tritt A."/>
            <person name="Lipzen A."/>
            <person name="He G."/>
            <person name="Yan M."/>
            <person name="Ng V."/>
            <person name="Cullen D."/>
            <person name="Martin F."/>
            <person name="Rosso M.-N."/>
            <person name="Henrissat B."/>
            <person name="Hibbett D."/>
            <person name="Martinez A.T."/>
            <person name="Grigoriev I.V."/>
        </authorList>
    </citation>
    <scope>NUCLEOTIDE SEQUENCE</scope>
    <source>
        <strain evidence="2">ATCC 90797</strain>
    </source>
</reference>
<dbReference type="EMBL" id="MU154631">
    <property type="protein sequence ID" value="KAF9490879.1"/>
    <property type="molecule type" value="Genomic_DNA"/>
</dbReference>
<feature type="region of interest" description="Disordered" evidence="1">
    <location>
        <begin position="78"/>
        <end position="119"/>
    </location>
</feature>
<dbReference type="Proteomes" id="UP000807025">
    <property type="component" value="Unassembled WGS sequence"/>
</dbReference>
<comment type="caution">
    <text evidence="2">The sequence shown here is derived from an EMBL/GenBank/DDBJ whole genome shotgun (WGS) entry which is preliminary data.</text>
</comment>
<feature type="compositionally biased region" description="Polar residues" evidence="1">
    <location>
        <begin position="25"/>
        <end position="43"/>
    </location>
</feature>
<evidence type="ECO:0000256" key="1">
    <source>
        <dbReference type="SAM" id="MobiDB-lite"/>
    </source>
</evidence>
<sequence>MTDLKPRPPCLKLDSDLGVGPSSMERGTTSSTLDSPFGSQLNTPIDEKFQNQGGILRIQSSDFAQVEAEDKDGLVKEKAATTAVESRNEDTVYDPPFESRLSSERSARTSQESTSATGAIASDLFSSINTSHLASSKSSSSYPGALWSAARSSSPPNI</sequence>
<feature type="region of interest" description="Disordered" evidence="1">
    <location>
        <begin position="1"/>
        <end position="45"/>
    </location>
</feature>
<organism evidence="2 3">
    <name type="scientific">Pleurotus eryngii</name>
    <name type="common">Boletus of the steppes</name>
    <dbReference type="NCBI Taxonomy" id="5323"/>
    <lineage>
        <taxon>Eukaryota</taxon>
        <taxon>Fungi</taxon>
        <taxon>Dikarya</taxon>
        <taxon>Basidiomycota</taxon>
        <taxon>Agaricomycotina</taxon>
        <taxon>Agaricomycetes</taxon>
        <taxon>Agaricomycetidae</taxon>
        <taxon>Agaricales</taxon>
        <taxon>Pleurotineae</taxon>
        <taxon>Pleurotaceae</taxon>
        <taxon>Pleurotus</taxon>
    </lineage>
</organism>
<dbReference type="AlphaFoldDB" id="A0A9P5ZN69"/>
<feature type="compositionally biased region" description="Polar residues" evidence="1">
    <location>
        <begin position="108"/>
        <end position="117"/>
    </location>
</feature>
<proteinExistence type="predicted"/>
<keyword evidence="3" id="KW-1185">Reference proteome</keyword>
<name>A0A9P5ZN69_PLEER</name>
<protein>
    <submittedName>
        <fullName evidence="2">Uncharacterized protein</fullName>
    </submittedName>
</protein>
<evidence type="ECO:0000313" key="3">
    <source>
        <dbReference type="Proteomes" id="UP000807025"/>
    </source>
</evidence>